<evidence type="ECO:0000313" key="9">
    <source>
        <dbReference type="Proteomes" id="UP000316621"/>
    </source>
</evidence>
<feature type="domain" description="PHD-type" evidence="6">
    <location>
        <begin position="141"/>
        <end position="194"/>
    </location>
</feature>
<dbReference type="AlphaFoldDB" id="A0A4Y7K5P7"/>
<dbReference type="STRING" id="3469.A0A4Y7K5P7"/>
<dbReference type="Proteomes" id="UP000316621">
    <property type="component" value="Chromosome 6"/>
</dbReference>
<dbReference type="PANTHER" id="PTHR13793">
    <property type="entry name" value="PHD FINGER PROTEINS"/>
    <property type="match status" value="1"/>
</dbReference>
<dbReference type="PROSITE" id="PS51805">
    <property type="entry name" value="EPHD"/>
    <property type="match status" value="1"/>
</dbReference>
<dbReference type="InterPro" id="IPR019787">
    <property type="entry name" value="Znf_PHD-finger"/>
</dbReference>
<name>A0A4Y7K5P7_PAPSO</name>
<dbReference type="Gramene" id="RZC67670">
    <property type="protein sequence ID" value="RZC67670"/>
    <property type="gene ID" value="C5167_011371"/>
</dbReference>
<dbReference type="OrthoDB" id="20839at2759"/>
<feature type="region of interest" description="Disordered" evidence="5">
    <location>
        <begin position="114"/>
        <end position="135"/>
    </location>
</feature>
<dbReference type="Pfam" id="PF00628">
    <property type="entry name" value="PHD"/>
    <property type="match status" value="1"/>
</dbReference>
<proteinExistence type="predicted"/>
<dbReference type="SUPFAM" id="SSF57903">
    <property type="entry name" value="FYVE/PHD zinc finger"/>
    <property type="match status" value="1"/>
</dbReference>
<dbReference type="Gene3D" id="3.30.40.10">
    <property type="entry name" value="Zinc/RING finger domain, C3HC4 (zinc finger)"/>
    <property type="match status" value="2"/>
</dbReference>
<dbReference type="PANTHER" id="PTHR13793:SF148">
    <property type="entry name" value="RING_FYVE_PHD ZINC FINGER SUPERFAMILY PROTEIN"/>
    <property type="match status" value="1"/>
</dbReference>
<evidence type="ECO:0000256" key="1">
    <source>
        <dbReference type="ARBA" id="ARBA00022723"/>
    </source>
</evidence>
<dbReference type="OMA" id="RWKGKCY"/>
<dbReference type="InterPro" id="IPR011011">
    <property type="entry name" value="Znf_FYVE_PHD"/>
</dbReference>
<dbReference type="Pfam" id="PF13832">
    <property type="entry name" value="zf-HC5HC2H_2"/>
    <property type="match status" value="1"/>
</dbReference>
<keyword evidence="9" id="KW-1185">Reference proteome</keyword>
<dbReference type="InterPro" id="IPR050701">
    <property type="entry name" value="Histone_Mod_Regulator"/>
</dbReference>
<accession>A0A4Y7K5P7</accession>
<feature type="compositionally biased region" description="Acidic residues" evidence="5">
    <location>
        <begin position="120"/>
        <end position="135"/>
    </location>
</feature>
<dbReference type="InterPro" id="IPR013083">
    <property type="entry name" value="Znf_RING/FYVE/PHD"/>
</dbReference>
<protein>
    <recommendedName>
        <fullName evidence="10">PHD-type domain-containing protein</fullName>
    </recommendedName>
</protein>
<keyword evidence="3" id="KW-0862">Zinc</keyword>
<dbReference type="CDD" id="cd15492">
    <property type="entry name" value="PHD_BRPF_JADE_like"/>
    <property type="match status" value="1"/>
</dbReference>
<feature type="domain" description="PHD-type" evidence="7">
    <location>
        <begin position="204"/>
        <end position="318"/>
    </location>
</feature>
<evidence type="ECO:0000259" key="6">
    <source>
        <dbReference type="PROSITE" id="PS50016"/>
    </source>
</evidence>
<organism evidence="8 9">
    <name type="scientific">Papaver somniferum</name>
    <name type="common">Opium poppy</name>
    <dbReference type="NCBI Taxonomy" id="3469"/>
    <lineage>
        <taxon>Eukaryota</taxon>
        <taxon>Viridiplantae</taxon>
        <taxon>Streptophyta</taxon>
        <taxon>Embryophyta</taxon>
        <taxon>Tracheophyta</taxon>
        <taxon>Spermatophyta</taxon>
        <taxon>Magnoliopsida</taxon>
        <taxon>Ranunculales</taxon>
        <taxon>Papaveraceae</taxon>
        <taxon>Papaveroideae</taxon>
        <taxon>Papaver</taxon>
    </lineage>
</organism>
<evidence type="ECO:0000256" key="3">
    <source>
        <dbReference type="ARBA" id="ARBA00022833"/>
    </source>
</evidence>
<reference evidence="8 9" key="1">
    <citation type="journal article" date="2018" name="Science">
        <title>The opium poppy genome and morphinan production.</title>
        <authorList>
            <person name="Guo L."/>
            <person name="Winzer T."/>
            <person name="Yang X."/>
            <person name="Li Y."/>
            <person name="Ning Z."/>
            <person name="He Z."/>
            <person name="Teodor R."/>
            <person name="Lu Y."/>
            <person name="Bowser T.A."/>
            <person name="Graham I.A."/>
            <person name="Ye K."/>
        </authorList>
    </citation>
    <scope>NUCLEOTIDE SEQUENCE [LARGE SCALE GENOMIC DNA]</scope>
    <source>
        <strain evidence="9">cv. HN1</strain>
        <tissue evidence="8">Leaves</tissue>
    </source>
</reference>
<sequence length="340" mass="38407">MEGKKFYEVHPLKRFKLKSKQDEKGEENLISSSKLLPAKKRMKCLDLNSSPKIPLQNQTSSVCLPAKKRVWAIQPITPEKPIQLFDLNLEYKQSPEKTHKKICFSESKSEEQDVNNGVTVEEEKEEIEREEGLEEEEEDDGIVCDVCKSTDGDPSDPIVLCDGCDLMVHSTCYGNPLIEGIPEGDWFCCTCQASIDNEKKEKSNLDCCLCPVKGGALKPTTDNRWAHITCALLVPEVFFRDPEGRQDIDCSRVPGKRFKEVCYVCKSKNGCVIQCSEPNCDLAFHITCGLKQELSIEFKEGRNSRKGGIVAGFCKSHTELWEKQQQTGKYKIVARDADRK</sequence>
<keyword evidence="1" id="KW-0479">Metal-binding</keyword>
<dbReference type="InterPro" id="IPR001965">
    <property type="entry name" value="Znf_PHD"/>
</dbReference>
<keyword evidence="2 4" id="KW-0863">Zinc-finger</keyword>
<gene>
    <name evidence="8" type="ORF">C5167_011371</name>
</gene>
<evidence type="ECO:0000259" key="7">
    <source>
        <dbReference type="PROSITE" id="PS51805"/>
    </source>
</evidence>
<evidence type="ECO:0000256" key="5">
    <source>
        <dbReference type="SAM" id="MobiDB-lite"/>
    </source>
</evidence>
<dbReference type="GO" id="GO:0008270">
    <property type="term" value="F:zinc ion binding"/>
    <property type="evidence" value="ECO:0007669"/>
    <property type="project" value="UniProtKB-KW"/>
</dbReference>
<dbReference type="InterPro" id="IPR034732">
    <property type="entry name" value="EPHD"/>
</dbReference>
<evidence type="ECO:0000256" key="4">
    <source>
        <dbReference type="PROSITE-ProRule" id="PRU00146"/>
    </source>
</evidence>
<dbReference type="SMART" id="SM00249">
    <property type="entry name" value="PHD"/>
    <property type="match status" value="2"/>
</dbReference>
<dbReference type="GO" id="GO:0006357">
    <property type="term" value="P:regulation of transcription by RNA polymerase II"/>
    <property type="evidence" value="ECO:0007669"/>
    <property type="project" value="TreeGrafter"/>
</dbReference>
<dbReference type="EMBL" id="CM010720">
    <property type="protein sequence ID" value="RZC67670.1"/>
    <property type="molecule type" value="Genomic_DNA"/>
</dbReference>
<dbReference type="PROSITE" id="PS50016">
    <property type="entry name" value="ZF_PHD_2"/>
    <property type="match status" value="1"/>
</dbReference>
<evidence type="ECO:0008006" key="10">
    <source>
        <dbReference type="Google" id="ProtNLM"/>
    </source>
</evidence>
<evidence type="ECO:0000313" key="8">
    <source>
        <dbReference type="EMBL" id="RZC67670.1"/>
    </source>
</evidence>
<evidence type="ECO:0000256" key="2">
    <source>
        <dbReference type="ARBA" id="ARBA00022771"/>
    </source>
</evidence>